<keyword evidence="1" id="KW-1133">Transmembrane helix</keyword>
<reference evidence="2 3" key="1">
    <citation type="submission" date="2020-08" db="EMBL/GenBank/DDBJ databases">
        <title>Genomic Encyclopedia of Type Strains, Phase IV (KMG-IV): sequencing the most valuable type-strain genomes for metagenomic binning, comparative biology and taxonomic classification.</title>
        <authorList>
            <person name="Goeker M."/>
        </authorList>
    </citation>
    <scope>NUCLEOTIDE SEQUENCE [LARGE SCALE GENOMIC DNA]</scope>
    <source>
        <strain evidence="2 3">DSM 27939</strain>
    </source>
</reference>
<evidence type="ECO:0000313" key="2">
    <source>
        <dbReference type="EMBL" id="MBB5361396.1"/>
    </source>
</evidence>
<feature type="transmembrane region" description="Helical" evidence="1">
    <location>
        <begin position="23"/>
        <end position="43"/>
    </location>
</feature>
<accession>A0A7W8NCK3</accession>
<organism evidence="2 3">
    <name type="scientific">Deinococcus humi</name>
    <dbReference type="NCBI Taxonomy" id="662880"/>
    <lineage>
        <taxon>Bacteria</taxon>
        <taxon>Thermotogati</taxon>
        <taxon>Deinococcota</taxon>
        <taxon>Deinococci</taxon>
        <taxon>Deinococcales</taxon>
        <taxon>Deinococcaceae</taxon>
        <taxon>Deinococcus</taxon>
    </lineage>
</organism>
<name>A0A7W8NCK3_9DEIO</name>
<sequence>MLPTPVLVSTHTRSAALQRRLPWLLPLVGISLVMGLGLLRWGLRQGLS</sequence>
<protein>
    <submittedName>
        <fullName evidence="2">Uncharacterized protein</fullName>
    </submittedName>
</protein>
<gene>
    <name evidence="2" type="ORF">HNQ08_000467</name>
</gene>
<dbReference type="RefSeq" id="WP_229789584.1">
    <property type="nucleotide sequence ID" value="NZ_JACHFL010000001.1"/>
</dbReference>
<comment type="caution">
    <text evidence="2">The sequence shown here is derived from an EMBL/GenBank/DDBJ whole genome shotgun (WGS) entry which is preliminary data.</text>
</comment>
<proteinExistence type="predicted"/>
<dbReference type="AlphaFoldDB" id="A0A7W8NCK3"/>
<evidence type="ECO:0000313" key="3">
    <source>
        <dbReference type="Proteomes" id="UP000552709"/>
    </source>
</evidence>
<keyword evidence="3" id="KW-1185">Reference proteome</keyword>
<keyword evidence="1" id="KW-0472">Membrane</keyword>
<keyword evidence="1" id="KW-0812">Transmembrane</keyword>
<evidence type="ECO:0000256" key="1">
    <source>
        <dbReference type="SAM" id="Phobius"/>
    </source>
</evidence>
<dbReference type="Proteomes" id="UP000552709">
    <property type="component" value="Unassembled WGS sequence"/>
</dbReference>
<dbReference type="EMBL" id="JACHFL010000001">
    <property type="protein sequence ID" value="MBB5361396.1"/>
    <property type="molecule type" value="Genomic_DNA"/>
</dbReference>